<feature type="region of interest" description="Disordered" evidence="1">
    <location>
        <begin position="58"/>
        <end position="98"/>
    </location>
</feature>
<comment type="caution">
    <text evidence="3">The sequence shown here is derived from an EMBL/GenBank/DDBJ whole genome shotgun (WGS) entry which is preliminary data.</text>
</comment>
<evidence type="ECO:0008006" key="5">
    <source>
        <dbReference type="Google" id="ProtNLM"/>
    </source>
</evidence>
<sequence length="537" mass="56571">MRLLRSRTSAFAITLLASSATGILAPVARADDYSDLLDILRAKGSLTKSEYSTLLSRHHHHVAVESPEEAPSRGRRHKLTRAAATSEDSAVARAQDAATRAEASAEAARQALLSTNNAMNNPLIVHTTPYVPGKGITFQAGPVAIKFSGFINGFYTFNSPAGGVPIAGGLSSGSSGFDSSAVRNGLLPAGFLVSLTTHQAGLDLSANLGVYPGDNSSQNGAFNANSGGKPVALGTSGIDFRQVYVTAGNSNIGTFTVGRNLGFFGGEAILNDATLLSVGSTGSNAAPGNTSLGRIGYGYVYADWLPQISYATPTWKGLQGKIGIFQPMDEFNYAGYGYSATSTQHSSPMIQGEALYDFATKGGLKGHLWSSFMIQHMQNIQGAGIVAGNNSHRGATVEAVDVGGKLSYSKFEALAYYYYGSGLGTTGLMFDGLAANGHKRDSEGYYFQGVYHITPKLRLVGSYGASNLYHATGDNMYIAGAPPLARRNSSEIGALFYQLTPWMQVLAEYAHSQSYGHGGPWAKESDNTMSVGTFLAF</sequence>
<dbReference type="RefSeq" id="WP_042059527.1">
    <property type="nucleotide sequence ID" value="NZ_BAND01000064.1"/>
</dbReference>
<evidence type="ECO:0000256" key="2">
    <source>
        <dbReference type="SAM" id="SignalP"/>
    </source>
</evidence>
<proteinExistence type="predicted"/>
<name>A0A023D5T1_ACIMT</name>
<dbReference type="Proteomes" id="UP000019760">
    <property type="component" value="Unassembled WGS sequence"/>
</dbReference>
<protein>
    <recommendedName>
        <fullName evidence="5">Porin</fullName>
    </recommendedName>
</protein>
<feature type="signal peptide" evidence="2">
    <location>
        <begin position="1"/>
        <end position="30"/>
    </location>
</feature>
<reference evidence="3 4" key="2">
    <citation type="journal article" date="2014" name="FEMS Microbiol. Lett.">
        <title>Draft genomic DNA sequence of the facultatively methylotrophic bacterium Acidomonas methanolica type strain MB58.</title>
        <authorList>
            <person name="Higashiura N."/>
            <person name="Hadano H."/>
            <person name="Hirakawa H."/>
            <person name="Matsutani M."/>
            <person name="Takabe S."/>
            <person name="Matsushita K."/>
            <person name="Azuma Y."/>
        </authorList>
    </citation>
    <scope>NUCLEOTIDE SEQUENCE [LARGE SCALE GENOMIC DNA]</scope>
    <source>
        <strain evidence="3 4">MB58</strain>
    </source>
</reference>
<feature type="chain" id="PRO_5030001397" description="Porin" evidence="2">
    <location>
        <begin position="31"/>
        <end position="537"/>
    </location>
</feature>
<dbReference type="OrthoDB" id="8735103at2"/>
<evidence type="ECO:0000313" key="4">
    <source>
        <dbReference type="Proteomes" id="UP000019760"/>
    </source>
</evidence>
<organism evidence="3 4">
    <name type="scientific">Acidomonas methanolica NBRC 104435</name>
    <dbReference type="NCBI Taxonomy" id="1231351"/>
    <lineage>
        <taxon>Bacteria</taxon>
        <taxon>Pseudomonadati</taxon>
        <taxon>Pseudomonadota</taxon>
        <taxon>Alphaproteobacteria</taxon>
        <taxon>Acetobacterales</taxon>
        <taxon>Acetobacteraceae</taxon>
        <taxon>Acidomonas</taxon>
    </lineage>
</organism>
<dbReference type="AlphaFoldDB" id="A0A023D5T1"/>
<dbReference type="SUPFAM" id="SSF56935">
    <property type="entry name" value="Porins"/>
    <property type="match status" value="1"/>
</dbReference>
<evidence type="ECO:0000313" key="3">
    <source>
        <dbReference type="EMBL" id="GAJ29518.1"/>
    </source>
</evidence>
<keyword evidence="4" id="KW-1185">Reference proteome</keyword>
<reference evidence="4" key="1">
    <citation type="journal article" date="2014" name="FEMS Microbiol. Lett.">
        <title>Draft Genomic DNA Sequence of the Facultatively Methylotrophic Bacterium Acidomonas methanolica type strain MB58.</title>
        <authorList>
            <person name="Higashiura N."/>
            <person name="Hadano H."/>
            <person name="Hirakawa H."/>
            <person name="Matsutani M."/>
            <person name="Takabe S."/>
            <person name="Matsushita K."/>
            <person name="Azuma Y."/>
        </authorList>
    </citation>
    <scope>NUCLEOTIDE SEQUENCE [LARGE SCALE GENOMIC DNA]</scope>
    <source>
        <strain evidence="4">MB58</strain>
    </source>
</reference>
<feature type="compositionally biased region" description="Low complexity" evidence="1">
    <location>
        <begin position="87"/>
        <end position="98"/>
    </location>
</feature>
<accession>A0A023D5T1</accession>
<evidence type="ECO:0000256" key="1">
    <source>
        <dbReference type="SAM" id="MobiDB-lite"/>
    </source>
</evidence>
<dbReference type="EMBL" id="BAND01000064">
    <property type="protein sequence ID" value="GAJ29518.1"/>
    <property type="molecule type" value="Genomic_DNA"/>
</dbReference>
<keyword evidence="2" id="KW-0732">Signal</keyword>
<gene>
    <name evidence="3" type="ORF">Amme_064_012</name>
</gene>